<comment type="caution">
    <text evidence="1">The sequence shown here is derived from an EMBL/GenBank/DDBJ whole genome shotgun (WGS) entry which is preliminary data.</text>
</comment>
<dbReference type="EMBL" id="BGPR01004338">
    <property type="protein sequence ID" value="GBM98586.1"/>
    <property type="molecule type" value="Genomic_DNA"/>
</dbReference>
<evidence type="ECO:0000313" key="2">
    <source>
        <dbReference type="Proteomes" id="UP000499080"/>
    </source>
</evidence>
<keyword evidence="2" id="KW-1185">Reference proteome</keyword>
<organism evidence="1 2">
    <name type="scientific">Araneus ventricosus</name>
    <name type="common">Orbweaver spider</name>
    <name type="synonym">Epeira ventricosa</name>
    <dbReference type="NCBI Taxonomy" id="182803"/>
    <lineage>
        <taxon>Eukaryota</taxon>
        <taxon>Metazoa</taxon>
        <taxon>Ecdysozoa</taxon>
        <taxon>Arthropoda</taxon>
        <taxon>Chelicerata</taxon>
        <taxon>Arachnida</taxon>
        <taxon>Araneae</taxon>
        <taxon>Araneomorphae</taxon>
        <taxon>Entelegynae</taxon>
        <taxon>Araneoidea</taxon>
        <taxon>Araneidae</taxon>
        <taxon>Araneus</taxon>
    </lineage>
</organism>
<gene>
    <name evidence="1" type="ORF">AVEN_215096_1</name>
</gene>
<reference evidence="1 2" key="1">
    <citation type="journal article" date="2019" name="Sci. Rep.">
        <title>Orb-weaving spider Araneus ventricosus genome elucidates the spidroin gene catalogue.</title>
        <authorList>
            <person name="Kono N."/>
            <person name="Nakamura H."/>
            <person name="Ohtoshi R."/>
            <person name="Moran D.A.P."/>
            <person name="Shinohara A."/>
            <person name="Yoshida Y."/>
            <person name="Fujiwara M."/>
            <person name="Mori M."/>
            <person name="Tomita M."/>
            <person name="Arakawa K."/>
        </authorList>
    </citation>
    <scope>NUCLEOTIDE SEQUENCE [LARGE SCALE GENOMIC DNA]</scope>
</reference>
<dbReference type="AlphaFoldDB" id="A0A4Y2KAK2"/>
<accession>A0A4Y2KAK2</accession>
<evidence type="ECO:0000313" key="1">
    <source>
        <dbReference type="EMBL" id="GBM98586.1"/>
    </source>
</evidence>
<name>A0A4Y2KAK2_ARAVE</name>
<dbReference type="Gene3D" id="4.10.60.10">
    <property type="entry name" value="Zinc finger, CCHC-type"/>
    <property type="match status" value="1"/>
</dbReference>
<evidence type="ECO:0008006" key="3">
    <source>
        <dbReference type="Google" id="ProtNLM"/>
    </source>
</evidence>
<sequence>MCFPLSKHVNTITENRSDLDGRNSHTRWEFFGAHGLDGPSSPTHDRKDNQRRLSVSYRVGVFYYSRQLDTLTSLVMAAPPTVVDNLCLLFDLVPLDRLVLPGSTCVTWILSWTEAAMEQGRGGAPSPLPPEFIESIEISDDESTRCQQLRALAEKCSHYREKIKSARFLMNSEPNDPYLPTLAQMEKAYGISLSALEERVSGFGTCPVVNCIYHVPNERKSVHKRVRSVNHKNDKSKSLKHNVNSSVNDCDIGQVIVNTTDGMSVIDSSNVSISDGNKVSLNDNDMDHNSEYVQPPKRLTAKISVKHNLNDSVVSENKFDKLSIDDNEAEQGVIIPIKRPPPIMLKRTEHFIQDLKKINDEWGPVESKLGGPYIKLFTQSDEASHGLTKFLRTNDMGYFIIVPRCDRPIKVVIRGLPRDLNVDVLKKALVEEYEFVVDKVVQLNRFKTKEPLELFQVTLPNIEVNKGIWKITSLLYLKIKVVKFERKTGSIQCFNCNYWHHSTATCGFKPRCIKCGGQHAKDECTNPPETVTCINCKQEGHVASYRGCPMFPKSNKNPAINERKQITSRKTDPSIPYASHFNKKRLQVNIPPESQIDMDRVKAATTANYIPEVEANELKDILYVLNETKRLFAGSDIKWLASQLRGKNDDVDKIHLLIKHLPTFSPPKTA</sequence>
<protein>
    <recommendedName>
        <fullName evidence="3">Nucleic-acid-binding protein from transposon X-element</fullName>
    </recommendedName>
</protein>
<proteinExistence type="predicted"/>
<dbReference type="Proteomes" id="UP000499080">
    <property type="component" value="Unassembled WGS sequence"/>
</dbReference>